<evidence type="ECO:0000313" key="3">
    <source>
        <dbReference type="Proteomes" id="UP001432027"/>
    </source>
</evidence>
<feature type="non-terminal residue" evidence="2">
    <location>
        <position position="1"/>
    </location>
</feature>
<feature type="region of interest" description="Disordered" evidence="1">
    <location>
        <begin position="13"/>
        <end position="40"/>
    </location>
</feature>
<keyword evidence="3" id="KW-1185">Reference proteome</keyword>
<sequence length="189" mass="21326">ILVPDTVLTIDKQSSESAFEESHGEQSYCDSSTDESEPWVDSDEEYRFSLIVSSRSRRRPRINVDDLYNSEGSEVDSEDEQNMPVSRNIRSAISDMANGVLRRMEDMNTSNVICEEIDSCVYDREEMMGLLYNSAISEFAAFLPLFFCPQAFRECALRKAHSSRGENRTRSNASHGASEGSTSHSLLVR</sequence>
<comment type="caution">
    <text evidence="2">The sequence shown here is derived from an EMBL/GenBank/DDBJ whole genome shotgun (WGS) entry which is preliminary data.</text>
</comment>
<proteinExistence type="predicted"/>
<gene>
    <name evidence="2" type="ORF">PENTCL1PPCAC_5649</name>
</gene>
<name>A0AAV5SQ81_9BILA</name>
<organism evidence="2 3">
    <name type="scientific">Pristionchus entomophagus</name>
    <dbReference type="NCBI Taxonomy" id="358040"/>
    <lineage>
        <taxon>Eukaryota</taxon>
        <taxon>Metazoa</taxon>
        <taxon>Ecdysozoa</taxon>
        <taxon>Nematoda</taxon>
        <taxon>Chromadorea</taxon>
        <taxon>Rhabditida</taxon>
        <taxon>Rhabditina</taxon>
        <taxon>Diplogasteromorpha</taxon>
        <taxon>Diplogasteroidea</taxon>
        <taxon>Neodiplogasteridae</taxon>
        <taxon>Pristionchus</taxon>
    </lineage>
</organism>
<evidence type="ECO:0000313" key="2">
    <source>
        <dbReference type="EMBL" id="GMS83474.1"/>
    </source>
</evidence>
<dbReference type="Proteomes" id="UP001432027">
    <property type="component" value="Unassembled WGS sequence"/>
</dbReference>
<feature type="region of interest" description="Disordered" evidence="1">
    <location>
        <begin position="163"/>
        <end position="189"/>
    </location>
</feature>
<reference evidence="2" key="1">
    <citation type="submission" date="2023-10" db="EMBL/GenBank/DDBJ databases">
        <title>Genome assembly of Pristionchus species.</title>
        <authorList>
            <person name="Yoshida K."/>
            <person name="Sommer R.J."/>
        </authorList>
    </citation>
    <scope>NUCLEOTIDE SEQUENCE</scope>
    <source>
        <strain evidence="2">RS0144</strain>
    </source>
</reference>
<feature type="compositionally biased region" description="Polar residues" evidence="1">
    <location>
        <begin position="170"/>
        <end position="189"/>
    </location>
</feature>
<evidence type="ECO:0000256" key="1">
    <source>
        <dbReference type="SAM" id="MobiDB-lite"/>
    </source>
</evidence>
<dbReference type="AlphaFoldDB" id="A0AAV5SQ81"/>
<protein>
    <submittedName>
        <fullName evidence="2">Uncharacterized protein</fullName>
    </submittedName>
</protein>
<dbReference type="EMBL" id="BTSX01000002">
    <property type="protein sequence ID" value="GMS83474.1"/>
    <property type="molecule type" value="Genomic_DNA"/>
</dbReference>
<accession>A0AAV5SQ81</accession>